<proteinExistence type="predicted"/>
<gene>
    <name evidence="2" type="ORF">E4K62_07525</name>
</gene>
<evidence type="ECO:0000313" key="2">
    <source>
        <dbReference type="EMBL" id="QBR88546.1"/>
    </source>
</evidence>
<keyword evidence="1" id="KW-0812">Transmembrane</keyword>
<feature type="transmembrane region" description="Helical" evidence="1">
    <location>
        <begin position="318"/>
        <end position="341"/>
    </location>
</feature>
<organism evidence="2 3">
    <name type="scientific">Microbacterium wangchenii</name>
    <dbReference type="NCBI Taxonomy" id="2541726"/>
    <lineage>
        <taxon>Bacteria</taxon>
        <taxon>Bacillati</taxon>
        <taxon>Actinomycetota</taxon>
        <taxon>Actinomycetes</taxon>
        <taxon>Micrococcales</taxon>
        <taxon>Microbacteriaceae</taxon>
        <taxon>Microbacterium</taxon>
    </lineage>
</organism>
<keyword evidence="1" id="KW-1133">Transmembrane helix</keyword>
<reference evidence="2 3" key="1">
    <citation type="submission" date="2019-03" db="EMBL/GenBank/DDBJ databases">
        <authorList>
            <person name="Dong K."/>
        </authorList>
    </citation>
    <scope>NUCLEOTIDE SEQUENCE [LARGE SCALE GENOMIC DNA]</scope>
    <source>
        <strain evidence="3">dk512</strain>
    </source>
</reference>
<dbReference type="Proteomes" id="UP000295748">
    <property type="component" value="Chromosome"/>
</dbReference>
<evidence type="ECO:0000313" key="3">
    <source>
        <dbReference type="Proteomes" id="UP000295748"/>
    </source>
</evidence>
<evidence type="ECO:0008006" key="4">
    <source>
        <dbReference type="Google" id="ProtNLM"/>
    </source>
</evidence>
<keyword evidence="1" id="KW-0472">Membrane</keyword>
<evidence type="ECO:0000256" key="1">
    <source>
        <dbReference type="SAM" id="Phobius"/>
    </source>
</evidence>
<feature type="transmembrane region" description="Helical" evidence="1">
    <location>
        <begin position="7"/>
        <end position="26"/>
    </location>
</feature>
<name>A0ABX5SQX2_9MICO</name>
<accession>A0ABX5SQX2</accession>
<sequence length="344" mass="38138">MLVHVNHCLILWYLCIAFMIIGVRVDSYQDGETTAGDIAGLTGIIAILAAWLFGTYWLRRWAARPPSPRARLKDWRRDLTALANGFLPSPSRDATFASIITPRNRRVREYPRFIGPGVEFGTLEHQRAKSVRWHYIAVALPAPLPHLILDATANNRRGSDLPVDVGRSQRLSLEGDFDRWFRVYTPTAYGADALYVLTPDVMAALIDEASGYNVEIVDDALVFFTPTIVDFGSPEHWEAVGAVLSSVVPRILAKAFHYVDERVPGQEVPRALTAVRTALADPEVAWTPPAPRIGADGRRLDVRDPETGLAPILRAIGWFALLVFLYPVPGIFAFAGFMSVIDGH</sequence>
<dbReference type="EMBL" id="CP038266">
    <property type="protein sequence ID" value="QBR88546.1"/>
    <property type="molecule type" value="Genomic_DNA"/>
</dbReference>
<feature type="transmembrane region" description="Helical" evidence="1">
    <location>
        <begin position="38"/>
        <end position="58"/>
    </location>
</feature>
<protein>
    <recommendedName>
        <fullName evidence="4">DUF3137 domain-containing protein</fullName>
    </recommendedName>
</protein>
<keyword evidence="3" id="KW-1185">Reference proteome</keyword>